<feature type="transmembrane region" description="Helical" evidence="5">
    <location>
        <begin position="95"/>
        <end position="118"/>
    </location>
</feature>
<gene>
    <name evidence="6" type="ORF">J2I46_28530</name>
</gene>
<comment type="caution">
    <text evidence="6">The sequence shown here is derived from an EMBL/GenBank/DDBJ whole genome shotgun (WGS) entry which is preliminary data.</text>
</comment>
<feature type="transmembrane region" description="Helical" evidence="5">
    <location>
        <begin position="63"/>
        <end position="83"/>
    </location>
</feature>
<keyword evidence="7" id="KW-1185">Reference proteome</keyword>
<reference evidence="6 7" key="1">
    <citation type="submission" date="2021-03" db="EMBL/GenBank/DDBJ databases">
        <title>Fibrella sp. HMF5405 genome sequencing and assembly.</title>
        <authorList>
            <person name="Kang H."/>
            <person name="Kim H."/>
            <person name="Bae S."/>
            <person name="Joh K."/>
        </authorList>
    </citation>
    <scope>NUCLEOTIDE SEQUENCE [LARGE SCALE GENOMIC DNA]</scope>
    <source>
        <strain evidence="6 7">HMF5405</strain>
    </source>
</reference>
<name>A0ABS3JRC4_9BACT</name>
<protein>
    <submittedName>
        <fullName evidence="6">ABC transporter permease</fullName>
    </submittedName>
</protein>
<dbReference type="Proteomes" id="UP000664628">
    <property type="component" value="Unassembled WGS sequence"/>
</dbReference>
<feature type="transmembrane region" description="Helical" evidence="5">
    <location>
        <begin position="260"/>
        <end position="279"/>
    </location>
</feature>
<feature type="transmembrane region" description="Helical" evidence="5">
    <location>
        <begin position="139"/>
        <end position="166"/>
    </location>
</feature>
<feature type="transmembrane region" description="Helical" evidence="5">
    <location>
        <begin position="172"/>
        <end position="194"/>
    </location>
</feature>
<comment type="subcellular location">
    <subcellularLocation>
        <location evidence="1">Cell inner membrane</location>
        <topology evidence="1">Multi-pass membrane protein</topology>
    </subcellularLocation>
</comment>
<dbReference type="PANTHER" id="PTHR30413">
    <property type="entry name" value="INNER MEMBRANE TRANSPORT PERMEASE"/>
    <property type="match status" value="1"/>
</dbReference>
<feature type="region of interest" description="Disordered" evidence="4">
    <location>
        <begin position="1"/>
        <end position="20"/>
    </location>
</feature>
<keyword evidence="5" id="KW-0472">Membrane</keyword>
<dbReference type="RefSeq" id="WP_207332516.1">
    <property type="nucleotide sequence ID" value="NZ_JAFMYW010000012.1"/>
</dbReference>
<evidence type="ECO:0000256" key="5">
    <source>
        <dbReference type="SAM" id="Phobius"/>
    </source>
</evidence>
<proteinExistence type="inferred from homology"/>
<comment type="similarity">
    <text evidence="2">Belongs to the ABC-2 integral membrane protein family.</text>
</comment>
<evidence type="ECO:0000256" key="2">
    <source>
        <dbReference type="ARBA" id="ARBA00007783"/>
    </source>
</evidence>
<evidence type="ECO:0000256" key="3">
    <source>
        <dbReference type="ARBA" id="ARBA00022448"/>
    </source>
</evidence>
<keyword evidence="5" id="KW-0812">Transmembrane</keyword>
<organism evidence="6 7">
    <name type="scientific">Fibrella forsythiae</name>
    <dbReference type="NCBI Taxonomy" id="2817061"/>
    <lineage>
        <taxon>Bacteria</taxon>
        <taxon>Pseudomonadati</taxon>
        <taxon>Bacteroidota</taxon>
        <taxon>Cytophagia</taxon>
        <taxon>Cytophagales</taxon>
        <taxon>Spirosomataceae</taxon>
        <taxon>Fibrella</taxon>
    </lineage>
</organism>
<keyword evidence="5" id="KW-1133">Transmembrane helix</keyword>
<keyword evidence="3" id="KW-0813">Transport</keyword>
<evidence type="ECO:0000256" key="1">
    <source>
        <dbReference type="ARBA" id="ARBA00004429"/>
    </source>
</evidence>
<accession>A0ABS3JRC4</accession>
<evidence type="ECO:0000313" key="7">
    <source>
        <dbReference type="Proteomes" id="UP000664628"/>
    </source>
</evidence>
<dbReference type="PANTHER" id="PTHR30413:SF8">
    <property type="entry name" value="TRANSPORT PERMEASE PROTEIN"/>
    <property type="match status" value="1"/>
</dbReference>
<evidence type="ECO:0000256" key="4">
    <source>
        <dbReference type="SAM" id="MobiDB-lite"/>
    </source>
</evidence>
<sequence length="290" mass="32360">MIRRKQRNNEQPTTGPEIIYSANSPLQTPGRFLRDIRDDGRVVYHVGRQLFIRQLTVQMRQNLLGYVWMLLPPVVTGLVWIYLGKTRIFGGVNPAIPYPVYVLTGLFFWQSFVEALSCPLQQLQQARPTIAKVRVPHEAFVVAGLGTVVFNTLIRLLLLGMVLAFFQIPLHLTLMLVPLGIGLLIVFGLGLGYLLAPAGLLYADIASALPVVLNLWFLITPVVYEPPASVAWLIAWNPVTPLLTTTRNWLLTGTLVPTPGFIVVTAGACLLLLLSWLLYRLARPHLIVRL</sequence>
<evidence type="ECO:0000313" key="6">
    <source>
        <dbReference type="EMBL" id="MBO0952563.1"/>
    </source>
</evidence>
<dbReference type="EMBL" id="JAFMYW010000012">
    <property type="protein sequence ID" value="MBO0952563.1"/>
    <property type="molecule type" value="Genomic_DNA"/>
</dbReference>